<sequence>MLGPGRYSHSSVARSYGSNFLAFKLVLEIKFCPLLMLANSANEIWIAIERLQQGSLNEKDCKVQSVLGIWEVYFRDGESMESFTHDWSRFVTVGSFGNQRDNEQVLELGKRIGVPLQVEQADWLEDTDEEIDEQELEAHYSFMAKIQEVLPDVILFQLKQPIGNWYQTMMKIMCLTMKDNILRKILTECTDERAALANLIANLTLDTEENKTIFNAINERQTHHMNHETRGVQN</sequence>
<reference evidence="1" key="2">
    <citation type="submission" date="2022-01" db="EMBL/GenBank/DDBJ databases">
        <authorList>
            <person name="Yamashiro T."/>
            <person name="Shiraishi A."/>
            <person name="Satake H."/>
            <person name="Nakayama K."/>
        </authorList>
    </citation>
    <scope>NUCLEOTIDE SEQUENCE</scope>
</reference>
<keyword evidence="2" id="KW-1185">Reference proteome</keyword>
<evidence type="ECO:0000313" key="1">
    <source>
        <dbReference type="EMBL" id="GJT70524.1"/>
    </source>
</evidence>
<proteinExistence type="predicted"/>
<comment type="caution">
    <text evidence="1">The sequence shown here is derived from an EMBL/GenBank/DDBJ whole genome shotgun (WGS) entry which is preliminary data.</text>
</comment>
<reference evidence="1" key="1">
    <citation type="journal article" date="2022" name="Int. J. Mol. Sci.">
        <title>Draft Genome of Tanacetum Coccineum: Genomic Comparison of Closely Related Tanacetum-Family Plants.</title>
        <authorList>
            <person name="Yamashiro T."/>
            <person name="Shiraishi A."/>
            <person name="Nakayama K."/>
            <person name="Satake H."/>
        </authorList>
    </citation>
    <scope>NUCLEOTIDE SEQUENCE</scope>
</reference>
<protein>
    <submittedName>
        <fullName evidence="1">Uncharacterized protein</fullName>
    </submittedName>
</protein>
<evidence type="ECO:0000313" key="2">
    <source>
        <dbReference type="Proteomes" id="UP001151760"/>
    </source>
</evidence>
<dbReference type="Proteomes" id="UP001151760">
    <property type="component" value="Unassembled WGS sequence"/>
</dbReference>
<dbReference type="EMBL" id="BQNB010018085">
    <property type="protein sequence ID" value="GJT70524.1"/>
    <property type="molecule type" value="Genomic_DNA"/>
</dbReference>
<name>A0ABQ5G4K6_9ASTR</name>
<organism evidence="1 2">
    <name type="scientific">Tanacetum coccineum</name>
    <dbReference type="NCBI Taxonomy" id="301880"/>
    <lineage>
        <taxon>Eukaryota</taxon>
        <taxon>Viridiplantae</taxon>
        <taxon>Streptophyta</taxon>
        <taxon>Embryophyta</taxon>
        <taxon>Tracheophyta</taxon>
        <taxon>Spermatophyta</taxon>
        <taxon>Magnoliopsida</taxon>
        <taxon>eudicotyledons</taxon>
        <taxon>Gunneridae</taxon>
        <taxon>Pentapetalae</taxon>
        <taxon>asterids</taxon>
        <taxon>campanulids</taxon>
        <taxon>Asterales</taxon>
        <taxon>Asteraceae</taxon>
        <taxon>Asteroideae</taxon>
        <taxon>Anthemideae</taxon>
        <taxon>Anthemidinae</taxon>
        <taxon>Tanacetum</taxon>
    </lineage>
</organism>
<accession>A0ABQ5G4K6</accession>
<gene>
    <name evidence="1" type="ORF">Tco_1029810</name>
</gene>